<name>A0A2J6QHR9_9HELO</name>
<sequence>MPICAIHLLSLTPTTTLPSFLHALHSQKPPLNPLTISRVLRWIILPTTLSTAPLLAKNIHWSILLILPTTTPLPPSLTHHIEHQWTIHAGVPSRLLNDFHTKNQKLLSPEGDIPPLTGSLSTPRVSTSSQGLELSPELREWIQSFGETEEGKGAVSMLNLLAFKPGRKEDYLKYGAEFARSIGSKRGGNAKIVGSVIHGKGDDGEGWDEVALAHYPSMSHFADMLASEDYQAVNQKYRVPSLKDTFILCTSEIGLGVDGVGRDGPKL</sequence>
<evidence type="ECO:0000313" key="3">
    <source>
        <dbReference type="Proteomes" id="UP000235672"/>
    </source>
</evidence>
<evidence type="ECO:0000313" key="2">
    <source>
        <dbReference type="EMBL" id="PMD25811.1"/>
    </source>
</evidence>
<dbReference type="PANTHER" id="PTHR40257">
    <property type="match status" value="1"/>
</dbReference>
<dbReference type="AlphaFoldDB" id="A0A2J6QHR9"/>
<protein>
    <recommendedName>
        <fullName evidence="4">DUF1330 domain-containing protein</fullName>
    </recommendedName>
</protein>
<dbReference type="PANTHER" id="PTHR40257:SF1">
    <property type="entry name" value="DUF1330 DOMAIN-CONTAINING PROTEIN"/>
    <property type="match status" value="1"/>
</dbReference>
<evidence type="ECO:0008006" key="4">
    <source>
        <dbReference type="Google" id="ProtNLM"/>
    </source>
</evidence>
<reference evidence="2 3" key="1">
    <citation type="submission" date="2016-05" db="EMBL/GenBank/DDBJ databases">
        <title>A degradative enzymes factory behind the ericoid mycorrhizal symbiosis.</title>
        <authorList>
            <consortium name="DOE Joint Genome Institute"/>
            <person name="Martino E."/>
            <person name="Morin E."/>
            <person name="Grelet G."/>
            <person name="Kuo A."/>
            <person name="Kohler A."/>
            <person name="Daghino S."/>
            <person name="Barry K."/>
            <person name="Choi C."/>
            <person name="Cichocki N."/>
            <person name="Clum A."/>
            <person name="Copeland A."/>
            <person name="Hainaut M."/>
            <person name="Haridas S."/>
            <person name="Labutti K."/>
            <person name="Lindquist E."/>
            <person name="Lipzen A."/>
            <person name="Khouja H.-R."/>
            <person name="Murat C."/>
            <person name="Ohm R."/>
            <person name="Olson A."/>
            <person name="Spatafora J."/>
            <person name="Veneault-Fourrey C."/>
            <person name="Henrissat B."/>
            <person name="Grigoriev I."/>
            <person name="Martin F."/>
            <person name="Perotto S."/>
        </authorList>
    </citation>
    <scope>NUCLEOTIDE SEQUENCE [LARGE SCALE GENOMIC DNA]</scope>
    <source>
        <strain evidence="2 3">UAMH 7357</strain>
    </source>
</reference>
<organism evidence="2 3">
    <name type="scientific">Hyaloscypha hepaticicola</name>
    <dbReference type="NCBI Taxonomy" id="2082293"/>
    <lineage>
        <taxon>Eukaryota</taxon>
        <taxon>Fungi</taxon>
        <taxon>Dikarya</taxon>
        <taxon>Ascomycota</taxon>
        <taxon>Pezizomycotina</taxon>
        <taxon>Leotiomycetes</taxon>
        <taxon>Helotiales</taxon>
        <taxon>Hyaloscyphaceae</taxon>
        <taxon>Hyaloscypha</taxon>
    </lineage>
</organism>
<proteinExistence type="predicted"/>
<dbReference type="Gene3D" id="3.30.70.100">
    <property type="match status" value="1"/>
</dbReference>
<dbReference type="OrthoDB" id="265717at2759"/>
<evidence type="ECO:0000256" key="1">
    <source>
        <dbReference type="SAM" id="MobiDB-lite"/>
    </source>
</evidence>
<feature type="region of interest" description="Disordered" evidence="1">
    <location>
        <begin position="108"/>
        <end position="129"/>
    </location>
</feature>
<accession>A0A2J6QHR9</accession>
<dbReference type="EMBL" id="KZ613469">
    <property type="protein sequence ID" value="PMD25811.1"/>
    <property type="molecule type" value="Genomic_DNA"/>
</dbReference>
<gene>
    <name evidence="2" type="ORF">NA56DRAFT_642083</name>
</gene>
<keyword evidence="3" id="KW-1185">Reference proteome</keyword>
<dbReference type="Proteomes" id="UP000235672">
    <property type="component" value="Unassembled WGS sequence"/>
</dbReference>
<feature type="compositionally biased region" description="Polar residues" evidence="1">
    <location>
        <begin position="118"/>
        <end position="129"/>
    </location>
</feature>